<dbReference type="PANTHER" id="PTHR28583:SF1">
    <property type="entry name" value="ACID CERAMIDASE"/>
    <property type="match status" value="1"/>
</dbReference>
<comment type="subcellular location">
    <subcellularLocation>
        <location evidence="1">Lysosome</location>
    </subcellularLocation>
    <subcellularLocation>
        <location evidence="2">Secreted</location>
    </subcellularLocation>
</comment>
<dbReference type="CDD" id="cd01903">
    <property type="entry name" value="Ntn_AC_NAAA"/>
    <property type="match status" value="1"/>
</dbReference>
<evidence type="ECO:0000256" key="14">
    <source>
        <dbReference type="ARBA" id="ARBA00023180"/>
    </source>
</evidence>
<evidence type="ECO:0000259" key="20">
    <source>
        <dbReference type="Pfam" id="PF02275"/>
    </source>
</evidence>
<evidence type="ECO:0000256" key="3">
    <source>
        <dbReference type="ARBA" id="ARBA00004760"/>
    </source>
</evidence>
<dbReference type="GO" id="GO:0006665">
    <property type="term" value="P:sphingolipid metabolic process"/>
    <property type="evidence" value="ECO:0007669"/>
    <property type="project" value="UniProtKB-KW"/>
</dbReference>
<comment type="similarity">
    <text evidence="5 17">Belongs to the acid ceramidase family.</text>
</comment>
<comment type="caution">
    <text evidence="22">The sequence shown here is derived from an EMBL/GenBank/DDBJ whole genome shotgun (WGS) entry which is preliminary data.</text>
</comment>
<evidence type="ECO:0000256" key="9">
    <source>
        <dbReference type="ARBA" id="ARBA00022801"/>
    </source>
</evidence>
<dbReference type="EMBL" id="JAXCGZ010015368">
    <property type="protein sequence ID" value="KAK7070431.1"/>
    <property type="molecule type" value="Genomic_DNA"/>
</dbReference>
<comment type="pathway">
    <text evidence="3">Lipid metabolism; sphingolipid metabolism.</text>
</comment>
<dbReference type="PIRSF" id="PIRSF017632">
    <property type="entry name" value="Acid_ceramidase-like"/>
    <property type="match status" value="1"/>
</dbReference>
<evidence type="ECO:0000313" key="23">
    <source>
        <dbReference type="Proteomes" id="UP001381693"/>
    </source>
</evidence>
<feature type="domain" description="Choloylglycine hydrolase/NAAA C-terminal" evidence="20">
    <location>
        <begin position="136"/>
        <end position="321"/>
    </location>
</feature>
<keyword evidence="23" id="KW-1185">Reference proteome</keyword>
<feature type="chain" id="PRO_5042946136" description="Acid ceramidase" evidence="19">
    <location>
        <begin position="17"/>
        <end position="391"/>
    </location>
</feature>
<dbReference type="GO" id="GO:0017040">
    <property type="term" value="F:N-acylsphingosine amidohydrolase activity"/>
    <property type="evidence" value="ECO:0007669"/>
    <property type="project" value="UniProtKB-EC"/>
</dbReference>
<protein>
    <recommendedName>
        <fullName evidence="16">Acid ceramidase</fullName>
        <ecNumber evidence="6">3.5.1.23</ecNumber>
    </recommendedName>
</protein>
<evidence type="ECO:0000256" key="17">
    <source>
        <dbReference type="PIRNR" id="PIRNR017632"/>
    </source>
</evidence>
<keyword evidence="8 19" id="KW-0732">Signal</keyword>
<dbReference type="PANTHER" id="PTHR28583">
    <property type="entry name" value="ACID AMIDASE"/>
    <property type="match status" value="1"/>
</dbReference>
<keyword evidence="7" id="KW-0964">Secreted</keyword>
<keyword evidence="14" id="KW-0325">Glycoprotein</keyword>
<evidence type="ECO:0000256" key="12">
    <source>
        <dbReference type="ARBA" id="ARBA00023145"/>
    </source>
</evidence>
<dbReference type="Pfam" id="PF15508">
    <property type="entry name" value="NAAA-beta"/>
    <property type="match status" value="1"/>
</dbReference>
<name>A0AAN8ZVS1_HALRR</name>
<feature type="signal peptide" evidence="19">
    <location>
        <begin position="1"/>
        <end position="16"/>
    </location>
</feature>
<evidence type="ECO:0000259" key="21">
    <source>
        <dbReference type="Pfam" id="PF15508"/>
    </source>
</evidence>
<dbReference type="Proteomes" id="UP001381693">
    <property type="component" value="Unassembled WGS sequence"/>
</dbReference>
<dbReference type="GO" id="GO:0017064">
    <property type="term" value="F:fatty acid amide hydrolase activity"/>
    <property type="evidence" value="ECO:0007669"/>
    <property type="project" value="InterPro"/>
</dbReference>
<evidence type="ECO:0000256" key="7">
    <source>
        <dbReference type="ARBA" id="ARBA00022525"/>
    </source>
</evidence>
<feature type="domain" description="Acid ceramidase N-terminal" evidence="21">
    <location>
        <begin position="40"/>
        <end position="97"/>
    </location>
</feature>
<evidence type="ECO:0000256" key="16">
    <source>
        <dbReference type="ARBA" id="ARBA00040588"/>
    </source>
</evidence>
<keyword evidence="10" id="KW-0746">Sphingolipid metabolism</keyword>
<evidence type="ECO:0000256" key="15">
    <source>
        <dbReference type="ARBA" id="ARBA00023228"/>
    </source>
</evidence>
<keyword evidence="9 17" id="KW-0378">Hydrolase</keyword>
<keyword evidence="15" id="KW-0458">Lysosome</keyword>
<reference evidence="22 23" key="1">
    <citation type="submission" date="2023-11" db="EMBL/GenBank/DDBJ databases">
        <title>Halocaridina rubra genome assembly.</title>
        <authorList>
            <person name="Smith C."/>
        </authorList>
    </citation>
    <scope>NUCLEOTIDE SEQUENCE [LARGE SCALE GENOMIC DNA]</scope>
    <source>
        <strain evidence="22">EP-1</strain>
        <tissue evidence="22">Whole</tissue>
    </source>
</reference>
<evidence type="ECO:0000256" key="4">
    <source>
        <dbReference type="ARBA" id="ARBA00004991"/>
    </source>
</evidence>
<dbReference type="InterPro" id="IPR029132">
    <property type="entry name" value="CBAH/NAAA_C"/>
</dbReference>
<dbReference type="InterPro" id="IPR029130">
    <property type="entry name" value="Acid_ceramidase_N"/>
</dbReference>
<evidence type="ECO:0000256" key="1">
    <source>
        <dbReference type="ARBA" id="ARBA00004371"/>
    </source>
</evidence>
<keyword evidence="11 17" id="KW-0443">Lipid metabolism</keyword>
<keyword evidence="13" id="KW-1015">Disulfide bond</keyword>
<dbReference type="EC" id="3.5.1.23" evidence="6"/>
<feature type="active site" description="Nucleophile" evidence="18">
    <location>
        <position position="136"/>
    </location>
</feature>
<dbReference type="InterPro" id="IPR016699">
    <property type="entry name" value="Acid_ceramidase-like"/>
</dbReference>
<dbReference type="GO" id="GO:0016020">
    <property type="term" value="C:membrane"/>
    <property type="evidence" value="ECO:0007669"/>
    <property type="project" value="GOC"/>
</dbReference>
<dbReference type="Pfam" id="PF02275">
    <property type="entry name" value="CBAH"/>
    <property type="match status" value="1"/>
</dbReference>
<dbReference type="GO" id="GO:0006631">
    <property type="term" value="P:fatty acid metabolic process"/>
    <property type="evidence" value="ECO:0007669"/>
    <property type="project" value="InterPro"/>
</dbReference>
<evidence type="ECO:0000313" key="22">
    <source>
        <dbReference type="EMBL" id="KAK7070431.1"/>
    </source>
</evidence>
<comment type="pathway">
    <text evidence="4">Sphingolipid metabolism.</text>
</comment>
<dbReference type="FunFam" id="3.60.60.10:FF:000006">
    <property type="entry name" value="N-acylethanolamine-hydrolyzing acid amidase"/>
    <property type="match status" value="1"/>
</dbReference>
<dbReference type="GO" id="GO:0005764">
    <property type="term" value="C:lysosome"/>
    <property type="evidence" value="ECO:0007669"/>
    <property type="project" value="UniProtKB-SubCell"/>
</dbReference>
<evidence type="ECO:0000256" key="8">
    <source>
        <dbReference type="ARBA" id="ARBA00022729"/>
    </source>
</evidence>
<evidence type="ECO:0000256" key="18">
    <source>
        <dbReference type="PIRSR" id="PIRSR017632-1"/>
    </source>
</evidence>
<gene>
    <name evidence="22" type="primary">ASAH1</name>
    <name evidence="22" type="ORF">SK128_013028</name>
</gene>
<dbReference type="AlphaFoldDB" id="A0AAN8ZVS1"/>
<sequence>MKIISCLFVLVLSISAYTVPLQQNVQTCERSAYPPDDKDAVSTYIVNLDLSPLQRWAPLMKEKGPMLHALVEDVKDLLLSVVGEKIFKFLMNCLDKLGTTLPYPYYEEVVGIGAYSNLPTSTVVLYNIFYEAFTLCTSIVAQDPNGHVYHARTLDTGLFLGWDRKNKTWKVAELLHPLTVQLNFTKNGVTIFQSTSFAGYVGVLTGVRKDKFSLSVDKRFSLNGGMVGLLEWILFNDHNQSWVSFLTREVMQEANDYNVAKELLSETRLLAPVYFILAGTKAGEGSVITRDRSNANVLELGSNKNGSGSWYLVQTNYDHWKTPPFFDDRRTPANRCMMEGGQKNVSFNLLYNVLSTKPVLNKESIYTSLMSAKTGKLHSWLRYCPDPCWPW</sequence>
<evidence type="ECO:0000256" key="6">
    <source>
        <dbReference type="ARBA" id="ARBA00011891"/>
    </source>
</evidence>
<evidence type="ECO:0000256" key="13">
    <source>
        <dbReference type="ARBA" id="ARBA00023157"/>
    </source>
</evidence>
<organism evidence="22 23">
    <name type="scientific">Halocaridina rubra</name>
    <name type="common">Hawaiian red shrimp</name>
    <dbReference type="NCBI Taxonomy" id="373956"/>
    <lineage>
        <taxon>Eukaryota</taxon>
        <taxon>Metazoa</taxon>
        <taxon>Ecdysozoa</taxon>
        <taxon>Arthropoda</taxon>
        <taxon>Crustacea</taxon>
        <taxon>Multicrustacea</taxon>
        <taxon>Malacostraca</taxon>
        <taxon>Eumalacostraca</taxon>
        <taxon>Eucarida</taxon>
        <taxon>Decapoda</taxon>
        <taxon>Pleocyemata</taxon>
        <taxon>Caridea</taxon>
        <taxon>Atyoidea</taxon>
        <taxon>Atyidae</taxon>
        <taxon>Halocaridina</taxon>
    </lineage>
</organism>
<evidence type="ECO:0000256" key="19">
    <source>
        <dbReference type="SAM" id="SignalP"/>
    </source>
</evidence>
<evidence type="ECO:0000256" key="2">
    <source>
        <dbReference type="ARBA" id="ARBA00004613"/>
    </source>
</evidence>
<keyword evidence="12" id="KW-0865">Zymogen</keyword>
<evidence type="ECO:0000256" key="11">
    <source>
        <dbReference type="ARBA" id="ARBA00023098"/>
    </source>
</evidence>
<accession>A0AAN8ZVS1</accession>
<proteinExistence type="inferred from homology"/>
<evidence type="ECO:0000256" key="10">
    <source>
        <dbReference type="ARBA" id="ARBA00022919"/>
    </source>
</evidence>
<dbReference type="GO" id="GO:0005576">
    <property type="term" value="C:extracellular region"/>
    <property type="evidence" value="ECO:0007669"/>
    <property type="project" value="UniProtKB-SubCell"/>
</dbReference>
<evidence type="ECO:0000256" key="5">
    <source>
        <dbReference type="ARBA" id="ARBA00005730"/>
    </source>
</evidence>